<dbReference type="PANTHER" id="PTHR24305">
    <property type="entry name" value="CYTOCHROME P450"/>
    <property type="match status" value="1"/>
</dbReference>
<evidence type="ECO:0000256" key="2">
    <source>
        <dbReference type="ARBA" id="ARBA00010617"/>
    </source>
</evidence>
<comment type="caution">
    <text evidence="5">The sequence shown here is derived from an EMBL/GenBank/DDBJ whole genome shotgun (WGS) entry which is preliminary data.</text>
</comment>
<organism evidence="5 6">
    <name type="scientific">Quadrisphaera setariae</name>
    <dbReference type="NCBI Taxonomy" id="2593304"/>
    <lineage>
        <taxon>Bacteria</taxon>
        <taxon>Bacillati</taxon>
        <taxon>Actinomycetota</taxon>
        <taxon>Actinomycetes</taxon>
        <taxon>Kineosporiales</taxon>
        <taxon>Kineosporiaceae</taxon>
        <taxon>Quadrisphaera</taxon>
    </lineage>
</organism>
<reference evidence="5 6" key="1">
    <citation type="submission" date="2019-07" db="EMBL/GenBank/DDBJ databases">
        <title>Quadrisphaera sp. strain DD2A genome sequencing and assembly.</title>
        <authorList>
            <person name="Kim I."/>
        </authorList>
    </citation>
    <scope>NUCLEOTIDE SEQUENCE [LARGE SCALE GENOMIC DNA]</scope>
    <source>
        <strain evidence="5 6">DD2A</strain>
    </source>
</reference>
<dbReference type="RefSeq" id="WP_147924756.1">
    <property type="nucleotide sequence ID" value="NZ_VKAC01000001.1"/>
</dbReference>
<keyword evidence="3 4" id="KW-0408">Iron</keyword>
<gene>
    <name evidence="5" type="ORF">FMM08_02895</name>
</gene>
<dbReference type="InterPro" id="IPR002401">
    <property type="entry name" value="Cyt_P450_E_grp-I"/>
</dbReference>
<dbReference type="AlphaFoldDB" id="A0A5C8ZJU9"/>
<dbReference type="PROSITE" id="PS00086">
    <property type="entry name" value="CYTOCHROME_P450"/>
    <property type="match status" value="1"/>
</dbReference>
<dbReference type="EMBL" id="VKAC01000001">
    <property type="protein sequence ID" value="TXR58147.1"/>
    <property type="molecule type" value="Genomic_DNA"/>
</dbReference>
<evidence type="ECO:0000256" key="4">
    <source>
        <dbReference type="RuleBase" id="RU000461"/>
    </source>
</evidence>
<dbReference type="OrthoDB" id="4746309at2"/>
<evidence type="ECO:0000313" key="5">
    <source>
        <dbReference type="EMBL" id="TXR58147.1"/>
    </source>
</evidence>
<keyword evidence="4" id="KW-0560">Oxidoreductase</keyword>
<dbReference type="GO" id="GO:0020037">
    <property type="term" value="F:heme binding"/>
    <property type="evidence" value="ECO:0007669"/>
    <property type="project" value="InterPro"/>
</dbReference>
<name>A0A5C8ZJU9_9ACTN</name>
<dbReference type="PRINTS" id="PR00385">
    <property type="entry name" value="P450"/>
</dbReference>
<accession>A0A5C8ZJU9</accession>
<dbReference type="GO" id="GO:0005506">
    <property type="term" value="F:iron ion binding"/>
    <property type="evidence" value="ECO:0007669"/>
    <property type="project" value="InterPro"/>
</dbReference>
<dbReference type="InterPro" id="IPR050121">
    <property type="entry name" value="Cytochrome_P450_monoxygenase"/>
</dbReference>
<evidence type="ECO:0000256" key="1">
    <source>
        <dbReference type="ARBA" id="ARBA00001971"/>
    </source>
</evidence>
<feature type="binding site" description="axial binding residue" evidence="3">
    <location>
        <position position="415"/>
    </location>
    <ligand>
        <name>heme</name>
        <dbReference type="ChEBI" id="CHEBI:30413"/>
    </ligand>
    <ligandPart>
        <name>Fe</name>
        <dbReference type="ChEBI" id="CHEBI:18248"/>
    </ligandPart>
</feature>
<dbReference type="InterPro" id="IPR036396">
    <property type="entry name" value="Cyt_P450_sf"/>
</dbReference>
<dbReference type="PANTHER" id="PTHR24305:SF166">
    <property type="entry name" value="CYTOCHROME P450 12A4, MITOCHONDRIAL-RELATED"/>
    <property type="match status" value="1"/>
</dbReference>
<keyword evidence="3 4" id="KW-0479">Metal-binding</keyword>
<dbReference type="GO" id="GO:0004497">
    <property type="term" value="F:monooxygenase activity"/>
    <property type="evidence" value="ECO:0007669"/>
    <property type="project" value="UniProtKB-KW"/>
</dbReference>
<protein>
    <submittedName>
        <fullName evidence="5">Cytochrome P450</fullName>
    </submittedName>
</protein>
<dbReference type="Gene3D" id="1.10.630.10">
    <property type="entry name" value="Cytochrome P450"/>
    <property type="match status" value="1"/>
</dbReference>
<keyword evidence="4" id="KW-0503">Monooxygenase</keyword>
<dbReference type="Pfam" id="PF00067">
    <property type="entry name" value="p450"/>
    <property type="match status" value="1"/>
</dbReference>
<dbReference type="InterPro" id="IPR017972">
    <property type="entry name" value="Cyt_P450_CS"/>
</dbReference>
<dbReference type="Proteomes" id="UP000321234">
    <property type="component" value="Unassembled WGS sequence"/>
</dbReference>
<evidence type="ECO:0000256" key="3">
    <source>
        <dbReference type="PIRSR" id="PIRSR602401-1"/>
    </source>
</evidence>
<dbReference type="PRINTS" id="PR00463">
    <property type="entry name" value="EP450I"/>
</dbReference>
<evidence type="ECO:0000313" key="6">
    <source>
        <dbReference type="Proteomes" id="UP000321234"/>
    </source>
</evidence>
<proteinExistence type="inferred from homology"/>
<sequence length="467" mass="49949">MLDAPGPLPRDMLRDLLGIRRDPLGYLRSAVERWGDHVAFPLPTTPVLFVNTVAGARRVLVENAGGWTKQTVQYGALSLVTGSGLLTSDGSAWREARRVAQPAFHRSGLAAVAEQSVAAAERLRARWDAGAAAAGDGPGGAGGGVVDVDAAALQATLEVVGRTLFGGDVTAEGVDDGERVVAAVLEALGVVVSRARTPVPGWLPTPSRRRLRRANRVMDEVVERVVARRRATGELGDDLLGLLLAAVDEGRLPPEAVRGELVTMVIAGHETVASCLTWTLHLLAQHPEAQQRLHAELDRVLGVPGNPGGPSAPAPRRAPTWEDLRELPWTRAVVDESLRLYPPAWVVTRRSEAEDVVDGVAVPAGTLVIVSPWLLQRRADAHPDPERFDPGRFTGEGPEVPRGAYLPFGAGARLCIGRDFALTEAVLVLAALLRDRAVRPVPGREPVLEALVTLRARDGLELRLEPR</sequence>
<dbReference type="SUPFAM" id="SSF48264">
    <property type="entry name" value="Cytochrome P450"/>
    <property type="match status" value="1"/>
</dbReference>
<dbReference type="InterPro" id="IPR001128">
    <property type="entry name" value="Cyt_P450"/>
</dbReference>
<comment type="cofactor">
    <cofactor evidence="1 3">
        <name>heme</name>
        <dbReference type="ChEBI" id="CHEBI:30413"/>
    </cofactor>
</comment>
<dbReference type="GO" id="GO:0016705">
    <property type="term" value="F:oxidoreductase activity, acting on paired donors, with incorporation or reduction of molecular oxygen"/>
    <property type="evidence" value="ECO:0007669"/>
    <property type="project" value="InterPro"/>
</dbReference>
<keyword evidence="6" id="KW-1185">Reference proteome</keyword>
<comment type="similarity">
    <text evidence="2 4">Belongs to the cytochrome P450 family.</text>
</comment>
<keyword evidence="3 4" id="KW-0349">Heme</keyword>